<dbReference type="GO" id="GO:0004252">
    <property type="term" value="F:serine-type endopeptidase activity"/>
    <property type="evidence" value="ECO:0007669"/>
    <property type="project" value="InterPro"/>
</dbReference>
<dbReference type="RefSeq" id="WP_110019962.1">
    <property type="nucleotide sequence ID" value="NZ_QGTJ01000012.1"/>
</dbReference>
<dbReference type="Gene3D" id="2.40.10.10">
    <property type="entry name" value="Trypsin-like serine proteases"/>
    <property type="match status" value="2"/>
</dbReference>
<evidence type="ECO:0000313" key="5">
    <source>
        <dbReference type="Proteomes" id="UP000246569"/>
    </source>
</evidence>
<dbReference type="EMBL" id="QGTJ01000012">
    <property type="protein sequence ID" value="PWV59119.1"/>
    <property type="molecule type" value="Genomic_DNA"/>
</dbReference>
<dbReference type="GO" id="GO:0006508">
    <property type="term" value="P:proteolysis"/>
    <property type="evidence" value="ECO:0007669"/>
    <property type="project" value="InterPro"/>
</dbReference>
<feature type="chain" id="PRO_5016425564" evidence="2">
    <location>
        <begin position="25"/>
        <end position="590"/>
    </location>
</feature>
<dbReference type="SUPFAM" id="SSF50494">
    <property type="entry name" value="Trypsin-like serine proteases"/>
    <property type="match status" value="1"/>
</dbReference>
<feature type="repeat" description="TPR" evidence="1">
    <location>
        <begin position="312"/>
        <end position="345"/>
    </location>
</feature>
<accession>A0A317MWH0</accession>
<dbReference type="Gene3D" id="2.60.200.20">
    <property type="match status" value="1"/>
</dbReference>
<dbReference type="InterPro" id="IPR001940">
    <property type="entry name" value="Peptidase_S1C"/>
</dbReference>
<dbReference type="InterPro" id="IPR009003">
    <property type="entry name" value="Peptidase_S1_PA"/>
</dbReference>
<evidence type="ECO:0000256" key="2">
    <source>
        <dbReference type="SAM" id="SignalP"/>
    </source>
</evidence>
<feature type="signal peptide" evidence="2">
    <location>
        <begin position="1"/>
        <end position="24"/>
    </location>
</feature>
<dbReference type="SUPFAM" id="SSF49879">
    <property type="entry name" value="SMAD/FHA domain"/>
    <property type="match status" value="1"/>
</dbReference>
<dbReference type="InterPro" id="IPR008984">
    <property type="entry name" value="SMAD_FHA_dom_sf"/>
</dbReference>
<dbReference type="Pfam" id="PF13365">
    <property type="entry name" value="Trypsin_2"/>
    <property type="match status" value="1"/>
</dbReference>
<evidence type="ECO:0000256" key="1">
    <source>
        <dbReference type="PROSITE-ProRule" id="PRU00339"/>
    </source>
</evidence>
<dbReference type="PANTHER" id="PTHR43019">
    <property type="entry name" value="SERINE ENDOPROTEASE DEGS"/>
    <property type="match status" value="1"/>
</dbReference>
<dbReference type="InterPro" id="IPR000253">
    <property type="entry name" value="FHA_dom"/>
</dbReference>
<name>A0A317MWH0_9GAMM</name>
<dbReference type="InterPro" id="IPR019734">
    <property type="entry name" value="TPR_rpt"/>
</dbReference>
<reference evidence="4 5" key="1">
    <citation type="submission" date="2018-05" db="EMBL/GenBank/DDBJ databases">
        <title>Genomic Encyclopedia of Type Strains, Phase IV (KMG-IV): sequencing the most valuable type-strain genomes for metagenomic binning, comparative biology and taxonomic classification.</title>
        <authorList>
            <person name="Goeker M."/>
        </authorList>
    </citation>
    <scope>NUCLEOTIDE SEQUENCE [LARGE SCALE GENOMIC DNA]</scope>
    <source>
        <strain evidence="4 5">DSM 23606</strain>
    </source>
</reference>
<keyword evidence="2" id="KW-0732">Signal</keyword>
<dbReference type="AlphaFoldDB" id="A0A317MWH0"/>
<organism evidence="4 5">
    <name type="scientific">Plasticicumulans acidivorans</name>
    <dbReference type="NCBI Taxonomy" id="886464"/>
    <lineage>
        <taxon>Bacteria</taxon>
        <taxon>Pseudomonadati</taxon>
        <taxon>Pseudomonadota</taxon>
        <taxon>Gammaproteobacteria</taxon>
        <taxon>Candidatus Competibacteraceae</taxon>
        <taxon>Plasticicumulans</taxon>
    </lineage>
</organism>
<dbReference type="InterPro" id="IPR043504">
    <property type="entry name" value="Peptidase_S1_PA_chymotrypsin"/>
</dbReference>
<dbReference type="Proteomes" id="UP000246569">
    <property type="component" value="Unassembled WGS sequence"/>
</dbReference>
<protein>
    <submittedName>
        <fullName evidence="4">FHA domain-containing protein</fullName>
    </submittedName>
</protein>
<keyword evidence="1" id="KW-0802">TPR repeat</keyword>
<sequence length="590" mass="62969">MGAGFRWLCGLAVLCSLLPPLAQAAAQHFTDTYRLHLRSKPAVVRIVDGYKGYVQLRNGNRQAVSLVGTGSGFFISSDGYIMTNAHVVSMSRAGEEAARERLFAQFVQQILRVNKLEPTTANINKVLRWAKQENARLVVSEQMNKVLLQDGSALRYEIKAYGTPVGSRGDQLTGKDVAILKVETRNASTLSLADSSLARVGDRVYVIGYPGAADSDVLDARSMVEPTINDGTISAQKNTVDGIPVLQTNASATHGNSGGPVLNADGQVIGLLTFRGDTVNGQEVQGFNFIVPANVAREYIAPAGARNEAGLVDQRWRAGLDAYEQGHYREAKQYFDEVATLSPHHPEARRLLVDTQERILRGEDVAVAPPPAPLPSPAPIAAPALSPALAVPVAPAPVPQPTALIAPAPAALAPAVVTEDASRPWLLGGGALAAGLVAGLGVFLLRRRQTPAPSAMPLNSRPRRDETLAPPWATFSDAATQLASSLSGDSVRLRFDSGPLNGQTVTVPASGLWLGRDSARAGIVLQHPMVSGQHLWIGREGDTWMLRDERSTNGTYLGSASGERIREHRLRPGERFVISRDAAASFTVEA</sequence>
<evidence type="ECO:0000259" key="3">
    <source>
        <dbReference type="PROSITE" id="PS50006"/>
    </source>
</evidence>
<dbReference type="PROSITE" id="PS50005">
    <property type="entry name" value="TPR"/>
    <property type="match status" value="1"/>
</dbReference>
<gene>
    <name evidence="4" type="ORF">C7443_112119</name>
</gene>
<evidence type="ECO:0000313" key="4">
    <source>
        <dbReference type="EMBL" id="PWV59119.1"/>
    </source>
</evidence>
<dbReference type="PROSITE" id="PS50006">
    <property type="entry name" value="FHA_DOMAIN"/>
    <property type="match status" value="1"/>
</dbReference>
<proteinExistence type="predicted"/>
<comment type="caution">
    <text evidence="4">The sequence shown here is derived from an EMBL/GenBank/DDBJ whole genome shotgun (WGS) entry which is preliminary data.</text>
</comment>
<dbReference type="OrthoDB" id="9758917at2"/>
<feature type="domain" description="FHA" evidence="3">
    <location>
        <begin position="512"/>
        <end position="557"/>
    </location>
</feature>
<dbReference type="Pfam" id="PF00498">
    <property type="entry name" value="FHA"/>
    <property type="match status" value="1"/>
</dbReference>
<dbReference type="PRINTS" id="PR00834">
    <property type="entry name" value="PROTEASES2C"/>
</dbReference>
<dbReference type="CDD" id="cd00060">
    <property type="entry name" value="FHA"/>
    <property type="match status" value="1"/>
</dbReference>
<dbReference type="PANTHER" id="PTHR43019:SF23">
    <property type="entry name" value="PROTEASE DO-LIKE 5, CHLOROPLASTIC"/>
    <property type="match status" value="1"/>
</dbReference>
<keyword evidence="5" id="KW-1185">Reference proteome</keyword>